<dbReference type="GeneID" id="14564331"/>
<keyword evidence="3" id="KW-1185">Reference proteome</keyword>
<protein>
    <submittedName>
        <fullName evidence="2">Gp 124.1</fullName>
    </submittedName>
</protein>
<dbReference type="EMBL" id="HM144387">
    <property type="protein sequence ID" value="AGC55705.1"/>
    <property type="molecule type" value="Genomic_DNA"/>
</dbReference>
<reference evidence="2 3" key="1">
    <citation type="submission" date="2013-01" db="EMBL/GenBank/DDBJ databases">
        <title>Large myovirus of Bacillus.</title>
        <authorList>
            <person name="Klumpp J."/>
            <person name="Beyer W."/>
            <person name="Loessner M.J."/>
        </authorList>
    </citation>
    <scope>NUCLEOTIDE SEQUENCE [LARGE SCALE GENOMIC DNA]</scope>
</reference>
<accession>L7V0W6</accession>
<proteinExistence type="predicted"/>
<name>L7V0W6_9CAUD</name>
<feature type="transmembrane region" description="Helical" evidence="1">
    <location>
        <begin position="20"/>
        <end position="45"/>
    </location>
</feature>
<keyword evidence="1" id="KW-1133">Transmembrane helix</keyword>
<dbReference type="KEGG" id="vg:14564331"/>
<evidence type="ECO:0000313" key="2">
    <source>
        <dbReference type="EMBL" id="AGC55705.1"/>
    </source>
</evidence>
<dbReference type="RefSeq" id="YP_007366633.1">
    <property type="nucleotide sequence ID" value="NC_016563.1"/>
</dbReference>
<evidence type="ECO:0000256" key="1">
    <source>
        <dbReference type="SAM" id="Phobius"/>
    </source>
</evidence>
<keyword evidence="1" id="KW-0472">Membrane</keyword>
<sequence length="47" mass="5331">MFKDEEDLKVVEFQLEAAKAMLQCMLIVLVGFPLGFVLLILLLIFTS</sequence>
<organism evidence="2 3">
    <name type="scientific">Bacillus phage W.Ph</name>
    <dbReference type="NCBI Taxonomy" id="764595"/>
    <lineage>
        <taxon>Viruses</taxon>
        <taxon>Duplodnaviria</taxon>
        <taxon>Heunggongvirae</taxon>
        <taxon>Uroviricota</taxon>
        <taxon>Caudoviricetes</taxon>
        <taxon>Herelleviridae</taxon>
        <taxon>Bastillevirinae</taxon>
        <taxon>Wphvirus</taxon>
        <taxon>Wphvirus WPh</taxon>
    </lineage>
</organism>
<keyword evidence="1" id="KW-0812">Transmembrane</keyword>
<evidence type="ECO:0000313" key="3">
    <source>
        <dbReference type="Proteomes" id="UP000005445"/>
    </source>
</evidence>
<dbReference type="Proteomes" id="UP000005445">
    <property type="component" value="Segment"/>
</dbReference>